<dbReference type="EMBL" id="FQZP01000069">
    <property type="protein sequence ID" value="SHJ54445.1"/>
    <property type="molecule type" value="Genomic_DNA"/>
</dbReference>
<evidence type="ECO:0000313" key="2">
    <source>
        <dbReference type="EMBL" id="SHJ54445.1"/>
    </source>
</evidence>
<proteinExistence type="predicted"/>
<evidence type="ECO:0000313" key="3">
    <source>
        <dbReference type="Proteomes" id="UP000324781"/>
    </source>
</evidence>
<feature type="domain" description="DRTGG" evidence="1">
    <location>
        <begin position="5"/>
        <end position="105"/>
    </location>
</feature>
<gene>
    <name evidence="2" type="ORF">SAMN05444373_10699</name>
</gene>
<dbReference type="Gene3D" id="3.40.1390.20">
    <property type="entry name" value="HprK N-terminal domain-like"/>
    <property type="match status" value="1"/>
</dbReference>
<sequence length="115" mass="12718">MKISEIAAVLNAEVYTVNHDENADIKSACSADLMSDVMAFSKENALLLTGLVNPQVIRTAEMMDMKAIIFVRGKKPQQAMIELAEEKRIALLATDFPLFEASGRLYQQGIRGHGY</sequence>
<dbReference type="RefSeq" id="WP_149679637.1">
    <property type="nucleotide sequence ID" value="NZ_DAONMB010000148.1"/>
</dbReference>
<dbReference type="InterPro" id="IPR028979">
    <property type="entry name" value="Ser_kin/Pase_Hpr-like_N_sf"/>
</dbReference>
<keyword evidence="3" id="KW-1185">Reference proteome</keyword>
<dbReference type="Pfam" id="PF07085">
    <property type="entry name" value="DRTGG"/>
    <property type="match status" value="1"/>
</dbReference>
<dbReference type="InterPro" id="IPR010766">
    <property type="entry name" value="DRTGG"/>
</dbReference>
<protein>
    <submittedName>
        <fullName evidence="2">DRTGG domain-containing protein</fullName>
    </submittedName>
</protein>
<accession>A0A1M6K6A6</accession>
<dbReference type="Proteomes" id="UP000324781">
    <property type="component" value="Unassembled WGS sequence"/>
</dbReference>
<dbReference type="OrthoDB" id="9800390at2"/>
<dbReference type="AlphaFoldDB" id="A0A1M6K6A6"/>
<name>A0A1M6K6A6_9FIRM</name>
<dbReference type="SUPFAM" id="SSF75138">
    <property type="entry name" value="HprK N-terminal domain-like"/>
    <property type="match status" value="1"/>
</dbReference>
<reference evidence="2 3" key="1">
    <citation type="submission" date="2016-11" db="EMBL/GenBank/DDBJ databases">
        <authorList>
            <person name="Varghese N."/>
            <person name="Submissions S."/>
        </authorList>
    </citation>
    <scope>NUCLEOTIDE SEQUENCE [LARGE SCALE GENOMIC DNA]</scope>
    <source>
        <strain evidence="2 3">DSM 19027</strain>
    </source>
</reference>
<evidence type="ECO:0000259" key="1">
    <source>
        <dbReference type="Pfam" id="PF07085"/>
    </source>
</evidence>
<organism evidence="2 3">
    <name type="scientific">Thermoclostridium caenicola</name>
    <dbReference type="NCBI Taxonomy" id="659425"/>
    <lineage>
        <taxon>Bacteria</taxon>
        <taxon>Bacillati</taxon>
        <taxon>Bacillota</taxon>
        <taxon>Clostridia</taxon>
        <taxon>Eubacteriales</taxon>
        <taxon>Oscillospiraceae</taxon>
        <taxon>Thermoclostridium</taxon>
    </lineage>
</organism>